<proteinExistence type="predicted"/>
<dbReference type="PaxDb" id="4097-A0A1S3YUF3"/>
<feature type="region of interest" description="Disordered" evidence="1">
    <location>
        <begin position="171"/>
        <end position="190"/>
    </location>
</feature>
<gene>
    <name evidence="2" type="primary">LOC107779781</name>
</gene>
<reference evidence="2" key="1">
    <citation type="submission" date="2025-08" db="UniProtKB">
        <authorList>
            <consortium name="RefSeq"/>
        </authorList>
    </citation>
    <scope>IDENTIFICATION</scope>
</reference>
<dbReference type="PANTHER" id="PTHR33240">
    <property type="entry name" value="OS08G0508500 PROTEIN"/>
    <property type="match status" value="1"/>
</dbReference>
<dbReference type="KEGG" id="nta:107779781"/>
<dbReference type="CDD" id="cd00303">
    <property type="entry name" value="retropepsin_like"/>
    <property type="match status" value="1"/>
</dbReference>
<dbReference type="PANTHER" id="PTHR33240:SF8">
    <property type="entry name" value="OS03G0439900 PROTEIN"/>
    <property type="match status" value="1"/>
</dbReference>
<dbReference type="SUPFAM" id="SSF50630">
    <property type="entry name" value="Acid proteases"/>
    <property type="match status" value="1"/>
</dbReference>
<dbReference type="OrthoDB" id="2919534at2759"/>
<dbReference type="Pfam" id="PF13650">
    <property type="entry name" value="Asp_protease_2"/>
    <property type="match status" value="1"/>
</dbReference>
<accession>A0A1S3YUF3</accession>
<dbReference type="InterPro" id="IPR021109">
    <property type="entry name" value="Peptidase_aspartic_dom_sf"/>
</dbReference>
<evidence type="ECO:0000313" key="2">
    <source>
        <dbReference type="RefSeq" id="XP_016455753.1"/>
    </source>
</evidence>
<dbReference type="RefSeq" id="XP_016455753.1">
    <property type="nucleotide sequence ID" value="XM_016600267.1"/>
</dbReference>
<dbReference type="AlphaFoldDB" id="A0A1S3YUF3"/>
<name>A0A1S3YUF3_TOBAC</name>
<organism evidence="2">
    <name type="scientific">Nicotiana tabacum</name>
    <name type="common">Common tobacco</name>
    <dbReference type="NCBI Taxonomy" id="4097"/>
    <lineage>
        <taxon>Eukaryota</taxon>
        <taxon>Viridiplantae</taxon>
        <taxon>Streptophyta</taxon>
        <taxon>Embryophyta</taxon>
        <taxon>Tracheophyta</taxon>
        <taxon>Spermatophyta</taxon>
        <taxon>Magnoliopsida</taxon>
        <taxon>eudicotyledons</taxon>
        <taxon>Gunneridae</taxon>
        <taxon>Pentapetalae</taxon>
        <taxon>asterids</taxon>
        <taxon>lamiids</taxon>
        <taxon>Solanales</taxon>
        <taxon>Solanaceae</taxon>
        <taxon>Nicotianoideae</taxon>
        <taxon>Nicotianeae</taxon>
        <taxon>Nicotiana</taxon>
    </lineage>
</organism>
<sequence>MSITAERQTRSYIPEDALIFREEDIKALAQPHDDALVISFLWNNVQIKRVLVDPGSSANVIRSKVVEQLGLLDHIVPTSQILHGFNMESETTKVEVSLPVTMFGTVQDTKFHVIEGDKGYNALLGRPWIHNMREVPSTLHQMLKFLTKDGIKMVYREQCAAKEMFVVNDVAPTSTPPVQDGSGNGLTPEK</sequence>
<dbReference type="Gene3D" id="2.40.70.10">
    <property type="entry name" value="Acid Proteases"/>
    <property type="match status" value="1"/>
</dbReference>
<evidence type="ECO:0000256" key="1">
    <source>
        <dbReference type="SAM" id="MobiDB-lite"/>
    </source>
</evidence>
<protein>
    <submittedName>
        <fullName evidence="2">Uncharacterized protein</fullName>
    </submittedName>
</protein>